<keyword evidence="3" id="KW-0414">Isoprene biosynthesis</keyword>
<dbReference type="InterPro" id="IPR050088">
    <property type="entry name" value="IspD/TarI_cytidylyltransf_bact"/>
</dbReference>
<evidence type="ECO:0000313" key="4">
    <source>
        <dbReference type="EMBL" id="MFC7327484.1"/>
    </source>
</evidence>
<keyword evidence="1 3" id="KW-0808">Transferase</keyword>
<comment type="pathway">
    <text evidence="3">Isoprenoid biosynthesis; isopentenyl diphosphate biosynthesis via DXP pathway; isopentenyl diphosphate from 1-deoxy-D-xylulose 5-phosphate: step 2/6.</text>
</comment>
<protein>
    <recommendedName>
        <fullName evidence="3">2-C-methyl-D-erythritol 4-phosphate cytidylyltransferase</fullName>
        <ecNumber evidence="3">2.7.7.60</ecNumber>
    </recommendedName>
    <alternativeName>
        <fullName evidence="3">4-diphosphocytidyl-2C-methyl-D-erythritol synthase</fullName>
    </alternativeName>
    <alternativeName>
        <fullName evidence="3">MEP cytidylyltransferase</fullName>
        <shortName evidence="3">MCT</shortName>
    </alternativeName>
</protein>
<dbReference type="EC" id="2.7.7.60" evidence="3"/>
<dbReference type="HAMAP" id="MF_00108">
    <property type="entry name" value="IspD"/>
    <property type="match status" value="1"/>
</dbReference>
<keyword evidence="5" id="KW-1185">Reference proteome</keyword>
<comment type="caution">
    <text evidence="4">The sequence shown here is derived from an EMBL/GenBank/DDBJ whole genome shotgun (WGS) entry which is preliminary data.</text>
</comment>
<proteinExistence type="inferred from homology"/>
<evidence type="ECO:0000256" key="1">
    <source>
        <dbReference type="ARBA" id="ARBA00022679"/>
    </source>
</evidence>
<dbReference type="CDD" id="cd02516">
    <property type="entry name" value="CDP-ME_synthetase"/>
    <property type="match status" value="1"/>
</dbReference>
<accession>A0ABW2KEE2</accession>
<dbReference type="InterPro" id="IPR034683">
    <property type="entry name" value="IspD/TarI"/>
</dbReference>
<evidence type="ECO:0000256" key="2">
    <source>
        <dbReference type="ARBA" id="ARBA00022695"/>
    </source>
</evidence>
<comment type="function">
    <text evidence="3">Catalyzes the formation of 4-diphosphocytidyl-2-C-methyl-D-erythritol from CTP and 2-C-methyl-D-erythritol 4-phosphate (MEP).</text>
</comment>
<feature type="site" description="Transition state stabilizer" evidence="3">
    <location>
        <position position="27"/>
    </location>
</feature>
<feature type="site" description="Transition state stabilizer" evidence="3">
    <location>
        <position position="34"/>
    </location>
</feature>
<dbReference type="SUPFAM" id="SSF53448">
    <property type="entry name" value="Nucleotide-diphospho-sugar transferases"/>
    <property type="match status" value="1"/>
</dbReference>
<comment type="catalytic activity">
    <reaction evidence="3">
        <text>2-C-methyl-D-erythritol 4-phosphate + CTP + H(+) = 4-CDP-2-C-methyl-D-erythritol + diphosphate</text>
        <dbReference type="Rhea" id="RHEA:13429"/>
        <dbReference type="ChEBI" id="CHEBI:15378"/>
        <dbReference type="ChEBI" id="CHEBI:33019"/>
        <dbReference type="ChEBI" id="CHEBI:37563"/>
        <dbReference type="ChEBI" id="CHEBI:57823"/>
        <dbReference type="ChEBI" id="CHEBI:58262"/>
        <dbReference type="EC" id="2.7.7.60"/>
    </reaction>
</comment>
<dbReference type="Proteomes" id="UP001596540">
    <property type="component" value="Unassembled WGS sequence"/>
</dbReference>
<dbReference type="GO" id="GO:0016779">
    <property type="term" value="F:nucleotidyltransferase activity"/>
    <property type="evidence" value="ECO:0007669"/>
    <property type="project" value="UniProtKB-KW"/>
</dbReference>
<comment type="similarity">
    <text evidence="3">Belongs to the IspD/TarI cytidylyltransferase family. IspD subfamily.</text>
</comment>
<dbReference type="PANTHER" id="PTHR32125:SF4">
    <property type="entry name" value="2-C-METHYL-D-ERYTHRITOL 4-PHOSPHATE CYTIDYLYLTRANSFERASE, CHLOROPLASTIC"/>
    <property type="match status" value="1"/>
</dbReference>
<name>A0ABW2KEE2_9ACTN</name>
<dbReference type="EMBL" id="JBHTBH010000003">
    <property type="protein sequence ID" value="MFC7327484.1"/>
    <property type="molecule type" value="Genomic_DNA"/>
</dbReference>
<evidence type="ECO:0000313" key="5">
    <source>
        <dbReference type="Proteomes" id="UP001596540"/>
    </source>
</evidence>
<sequence length="256" mass="26685">MPADSGPPPRTRPRVTAAVLAGGVGTRMGGPRPKQLLPLAGRPVIEHAIAAFCAAPEVDDVIVLMVADYVGEVEKIVAEGGHTKVSRVLPGGATRTETSAAALHALEGAGDDEIVLLHDAVRPLVTPDIIRACIAALETAGAIGVAIPSSDTVVEAAPGTSGGEVIRQVPPRASLRRMQTPQGFRLGVIRRAYRLALADPELVATDDCGVVLRYLPEVPVRLVPGAESNIKVTHPGDLGVAEALLRHREQPDRGAR</sequence>
<dbReference type="Gene3D" id="3.90.550.10">
    <property type="entry name" value="Spore Coat Polysaccharide Biosynthesis Protein SpsA, Chain A"/>
    <property type="match status" value="1"/>
</dbReference>
<organism evidence="4 5">
    <name type="scientific">Marinactinospora rubrisoli</name>
    <dbReference type="NCBI Taxonomy" id="2715399"/>
    <lineage>
        <taxon>Bacteria</taxon>
        <taxon>Bacillati</taxon>
        <taxon>Actinomycetota</taxon>
        <taxon>Actinomycetes</taxon>
        <taxon>Streptosporangiales</taxon>
        <taxon>Nocardiopsidaceae</taxon>
        <taxon>Marinactinospora</taxon>
    </lineage>
</organism>
<feature type="site" description="Positions MEP for the nucleophilic attack" evidence="3">
    <location>
        <position position="172"/>
    </location>
</feature>
<reference evidence="5" key="1">
    <citation type="journal article" date="2019" name="Int. J. Syst. Evol. Microbiol.">
        <title>The Global Catalogue of Microorganisms (GCM) 10K type strain sequencing project: providing services to taxonomists for standard genome sequencing and annotation.</title>
        <authorList>
            <consortium name="The Broad Institute Genomics Platform"/>
            <consortium name="The Broad Institute Genome Sequencing Center for Infectious Disease"/>
            <person name="Wu L."/>
            <person name="Ma J."/>
        </authorList>
    </citation>
    <scope>NUCLEOTIDE SEQUENCE [LARGE SCALE GENOMIC DNA]</scope>
    <source>
        <strain evidence="5">CGMCC 4.7382</strain>
    </source>
</reference>
<dbReference type="InterPro" id="IPR001228">
    <property type="entry name" value="IspD"/>
</dbReference>
<dbReference type="RefSeq" id="WP_379869834.1">
    <property type="nucleotide sequence ID" value="NZ_JBHTBH010000003.1"/>
</dbReference>
<dbReference type="Pfam" id="PF01128">
    <property type="entry name" value="IspD"/>
    <property type="match status" value="1"/>
</dbReference>
<dbReference type="PANTHER" id="PTHR32125">
    <property type="entry name" value="2-C-METHYL-D-ERYTHRITOL 4-PHOSPHATE CYTIDYLYLTRANSFERASE, CHLOROPLASTIC"/>
    <property type="match status" value="1"/>
</dbReference>
<keyword evidence="2 3" id="KW-0548">Nucleotidyltransferase</keyword>
<dbReference type="InterPro" id="IPR029044">
    <property type="entry name" value="Nucleotide-diphossugar_trans"/>
</dbReference>
<gene>
    <name evidence="3" type="primary">ispD</name>
    <name evidence="4" type="ORF">ACFQRF_06985</name>
</gene>
<feature type="site" description="Positions MEP for the nucleophilic attack" evidence="3">
    <location>
        <position position="231"/>
    </location>
</feature>
<evidence type="ECO:0000256" key="3">
    <source>
        <dbReference type="HAMAP-Rule" id="MF_00108"/>
    </source>
</evidence>